<reference evidence="2" key="2">
    <citation type="journal article" date="2007" name="Science">
        <title>Draft genome sequence of the sexually transmitted pathogen Trichomonas vaginalis.</title>
        <authorList>
            <person name="Carlton J.M."/>
            <person name="Hirt R.P."/>
            <person name="Silva J.C."/>
            <person name="Delcher A.L."/>
            <person name="Schatz M."/>
            <person name="Zhao Q."/>
            <person name="Wortman J.R."/>
            <person name="Bidwell S.L."/>
            <person name="Alsmark U.C.M."/>
            <person name="Besteiro S."/>
            <person name="Sicheritz-Ponten T."/>
            <person name="Noel C.J."/>
            <person name="Dacks J.B."/>
            <person name="Foster P.G."/>
            <person name="Simillion C."/>
            <person name="Van de Peer Y."/>
            <person name="Miranda-Saavedra D."/>
            <person name="Barton G.J."/>
            <person name="Westrop G.D."/>
            <person name="Mueller S."/>
            <person name="Dessi D."/>
            <person name="Fiori P.L."/>
            <person name="Ren Q."/>
            <person name="Paulsen I."/>
            <person name="Zhang H."/>
            <person name="Bastida-Corcuera F.D."/>
            <person name="Simoes-Barbosa A."/>
            <person name="Brown M.T."/>
            <person name="Hayes R.D."/>
            <person name="Mukherjee M."/>
            <person name="Okumura C.Y."/>
            <person name="Schneider R."/>
            <person name="Smith A.J."/>
            <person name="Vanacova S."/>
            <person name="Villalvazo M."/>
            <person name="Haas B.J."/>
            <person name="Pertea M."/>
            <person name="Feldblyum T.V."/>
            <person name="Utterback T.R."/>
            <person name="Shu C.L."/>
            <person name="Osoegawa K."/>
            <person name="de Jong P.J."/>
            <person name="Hrdy I."/>
            <person name="Horvathova L."/>
            <person name="Zubacova Z."/>
            <person name="Dolezal P."/>
            <person name="Malik S.B."/>
            <person name="Logsdon J.M. Jr."/>
            <person name="Henze K."/>
            <person name="Gupta A."/>
            <person name="Wang C.C."/>
            <person name="Dunne R.L."/>
            <person name="Upcroft J.A."/>
            <person name="Upcroft P."/>
            <person name="White O."/>
            <person name="Salzberg S.L."/>
            <person name="Tang P."/>
            <person name="Chiu C.-H."/>
            <person name="Lee Y.-S."/>
            <person name="Embley T.M."/>
            <person name="Coombs G.H."/>
            <person name="Mottram J.C."/>
            <person name="Tachezy J."/>
            <person name="Fraser-Liggett C.M."/>
            <person name="Johnson P.J."/>
        </authorList>
    </citation>
    <scope>NUCLEOTIDE SEQUENCE [LARGE SCALE GENOMIC DNA]</scope>
    <source>
        <strain evidence="2">G3</strain>
    </source>
</reference>
<dbReference type="VEuPathDB" id="TrichDB:TVAG_147490"/>
<organism evidence="2 3">
    <name type="scientific">Trichomonas vaginalis (strain ATCC PRA-98 / G3)</name>
    <dbReference type="NCBI Taxonomy" id="412133"/>
    <lineage>
        <taxon>Eukaryota</taxon>
        <taxon>Metamonada</taxon>
        <taxon>Parabasalia</taxon>
        <taxon>Trichomonadida</taxon>
        <taxon>Trichomonadidae</taxon>
        <taxon>Trichomonas</taxon>
    </lineage>
</organism>
<evidence type="ECO:0000313" key="2">
    <source>
        <dbReference type="EMBL" id="EAX91748.1"/>
    </source>
</evidence>
<reference evidence="2" key="1">
    <citation type="submission" date="2006-10" db="EMBL/GenBank/DDBJ databases">
        <authorList>
            <person name="Amadeo P."/>
            <person name="Zhao Q."/>
            <person name="Wortman J."/>
            <person name="Fraser-Liggett C."/>
            <person name="Carlton J."/>
        </authorList>
    </citation>
    <scope>NUCLEOTIDE SEQUENCE</scope>
    <source>
        <strain evidence="2">G3</strain>
    </source>
</reference>
<accession>A2FTL4</accession>
<evidence type="ECO:0000313" key="3">
    <source>
        <dbReference type="Proteomes" id="UP000001542"/>
    </source>
</evidence>
<dbReference type="InParanoid" id="A2FTL4"/>
<name>A2FTL4_TRIV3</name>
<feature type="coiled-coil region" evidence="1">
    <location>
        <begin position="144"/>
        <end position="185"/>
    </location>
</feature>
<protein>
    <submittedName>
        <fullName evidence="2">Uncharacterized protein</fullName>
    </submittedName>
</protein>
<dbReference type="EMBL" id="DS114013">
    <property type="protein sequence ID" value="EAX91748.1"/>
    <property type="molecule type" value="Genomic_DNA"/>
</dbReference>
<proteinExistence type="predicted"/>
<dbReference type="VEuPathDB" id="TrichDB:TVAGG3_0204020"/>
<dbReference type="SMR" id="A2FTL4"/>
<dbReference type="AlphaFoldDB" id="A2FTL4"/>
<sequence length="240" mass="28238">MDDSDYLEVLSDLTTWITERRQYLLREIAMYEQKIKETRELLSNPEFLETRPISMQNLEKEFNTMVRDALCEVADQRKLEITEKFNNLTNSVSNLLNDTETVLSKLNKGQESAVTQYQVKKNTEEKIKTQEYHNGAYDALMSKISKSEAALRAKTLEYEKIRKELEESEERTSKKSREIEALSEKIQNCYKRKPIRKFSIIQISDETVNIMPSLRTLIPERRNIQVLAPIRNNVRRGLRL</sequence>
<keyword evidence="3" id="KW-1185">Reference proteome</keyword>
<dbReference type="KEGG" id="tva:4749451"/>
<dbReference type="Proteomes" id="UP000001542">
    <property type="component" value="Unassembled WGS sequence"/>
</dbReference>
<keyword evidence="1" id="KW-0175">Coiled coil</keyword>
<evidence type="ECO:0000256" key="1">
    <source>
        <dbReference type="SAM" id="Coils"/>
    </source>
</evidence>
<gene>
    <name evidence="2" type="ORF">TVAG_147490</name>
</gene>
<dbReference type="RefSeq" id="XP_001304678.1">
    <property type="nucleotide sequence ID" value="XM_001304677.1"/>
</dbReference>